<dbReference type="Pfam" id="PF01895">
    <property type="entry name" value="PhoU"/>
    <property type="match status" value="2"/>
</dbReference>
<keyword evidence="5 8" id="KW-0963">Cytoplasm</keyword>
<dbReference type="NCBIfam" id="TIGR02135">
    <property type="entry name" value="phoU_full"/>
    <property type="match status" value="1"/>
</dbReference>
<protein>
    <recommendedName>
        <fullName evidence="8">Phosphate-specific transport system accessory protein PhoU</fullName>
    </recommendedName>
</protein>
<comment type="subunit">
    <text evidence="3 8">Homodimer.</text>
</comment>
<dbReference type="AlphaFoldDB" id="A0A239CQV3"/>
<evidence type="ECO:0000256" key="6">
    <source>
        <dbReference type="ARBA" id="ARBA00022592"/>
    </source>
</evidence>
<gene>
    <name evidence="10" type="ORF">SAMN04488503_3243</name>
</gene>
<proteinExistence type="inferred from homology"/>
<organism evidence="10 11">
    <name type="scientific">Humidesulfovibrio mexicanus</name>
    <dbReference type="NCBI Taxonomy" id="147047"/>
    <lineage>
        <taxon>Bacteria</taxon>
        <taxon>Pseudomonadati</taxon>
        <taxon>Thermodesulfobacteriota</taxon>
        <taxon>Desulfovibrionia</taxon>
        <taxon>Desulfovibrionales</taxon>
        <taxon>Desulfovibrionaceae</taxon>
        <taxon>Humidesulfovibrio</taxon>
    </lineage>
</organism>
<comment type="similarity">
    <text evidence="2 8">Belongs to the PhoU family.</text>
</comment>
<evidence type="ECO:0000313" key="11">
    <source>
        <dbReference type="Proteomes" id="UP000198324"/>
    </source>
</evidence>
<evidence type="ECO:0000256" key="7">
    <source>
        <dbReference type="ARBA" id="ARBA00056181"/>
    </source>
</evidence>
<dbReference type="Gene3D" id="1.20.58.220">
    <property type="entry name" value="Phosphate transport system protein phou homolog 2, domain 2"/>
    <property type="match status" value="1"/>
</dbReference>
<dbReference type="GO" id="GO:0005737">
    <property type="term" value="C:cytoplasm"/>
    <property type="evidence" value="ECO:0007669"/>
    <property type="project" value="UniProtKB-SubCell"/>
</dbReference>
<dbReference type="GO" id="GO:0030643">
    <property type="term" value="P:intracellular phosphate ion homeostasis"/>
    <property type="evidence" value="ECO:0007669"/>
    <property type="project" value="InterPro"/>
</dbReference>
<evidence type="ECO:0000256" key="1">
    <source>
        <dbReference type="ARBA" id="ARBA00004496"/>
    </source>
</evidence>
<name>A0A239CQV3_9BACT</name>
<dbReference type="FunFam" id="1.20.58.220:FF:000004">
    <property type="entry name" value="Phosphate-specific transport system accessory protein PhoU"/>
    <property type="match status" value="1"/>
</dbReference>
<reference evidence="10 11" key="1">
    <citation type="submission" date="2017-06" db="EMBL/GenBank/DDBJ databases">
        <authorList>
            <person name="Kim H.J."/>
            <person name="Triplett B.A."/>
        </authorList>
    </citation>
    <scope>NUCLEOTIDE SEQUENCE [LARGE SCALE GENOMIC DNA]</scope>
    <source>
        <strain evidence="10 11">DSM 13116</strain>
    </source>
</reference>
<dbReference type="EMBL" id="FZOC01000009">
    <property type="protein sequence ID" value="SNS22646.1"/>
    <property type="molecule type" value="Genomic_DNA"/>
</dbReference>
<keyword evidence="4 8" id="KW-0813">Transport</keyword>
<sequence>MQQRSHFTQKLSELRMRLIRMAALSEQAVQHACRAYLEHDTDLAESVVMNDMNINDMEDQIDAFNLELLALDQPMACDLRLIIGSMRITMNLERVGDEAVNLAHRTLFLSTRHSLPDNPRMAQLCAHVQDMLQKAVRALVDEDTALAEGICAMDHRADELSLKVLKEAINTMVDETRIVERSVHVIMASRHLERIGDLATNIAEAVVFIKEGQNLKHRCRG</sequence>
<evidence type="ECO:0000256" key="2">
    <source>
        <dbReference type="ARBA" id="ARBA00008107"/>
    </source>
</evidence>
<comment type="function">
    <text evidence="7 8">Plays a role in the regulation of phosphate uptake.</text>
</comment>
<evidence type="ECO:0000259" key="9">
    <source>
        <dbReference type="Pfam" id="PF01895"/>
    </source>
</evidence>
<evidence type="ECO:0000256" key="4">
    <source>
        <dbReference type="ARBA" id="ARBA00022448"/>
    </source>
</evidence>
<keyword evidence="11" id="KW-1185">Reference proteome</keyword>
<evidence type="ECO:0000256" key="3">
    <source>
        <dbReference type="ARBA" id="ARBA00011738"/>
    </source>
</evidence>
<feature type="domain" description="PhoU" evidence="9">
    <location>
        <begin position="123"/>
        <end position="206"/>
    </location>
</feature>
<dbReference type="GO" id="GO:0006817">
    <property type="term" value="P:phosphate ion transport"/>
    <property type="evidence" value="ECO:0007669"/>
    <property type="project" value="UniProtKB-KW"/>
</dbReference>
<dbReference type="RefSeq" id="WP_089275428.1">
    <property type="nucleotide sequence ID" value="NZ_FZOC01000009.1"/>
</dbReference>
<dbReference type="InterPro" id="IPR028366">
    <property type="entry name" value="PhoU"/>
</dbReference>
<accession>A0A239CQV3</accession>
<dbReference type="OrthoDB" id="9814256at2"/>
<dbReference type="GO" id="GO:0045936">
    <property type="term" value="P:negative regulation of phosphate metabolic process"/>
    <property type="evidence" value="ECO:0007669"/>
    <property type="project" value="InterPro"/>
</dbReference>
<comment type="subcellular location">
    <subcellularLocation>
        <location evidence="1 8">Cytoplasm</location>
    </subcellularLocation>
</comment>
<dbReference type="PANTHER" id="PTHR42930:SF3">
    <property type="entry name" value="PHOSPHATE-SPECIFIC TRANSPORT SYSTEM ACCESSORY PROTEIN PHOU"/>
    <property type="match status" value="1"/>
</dbReference>
<dbReference type="InterPro" id="IPR026022">
    <property type="entry name" value="PhoU_dom"/>
</dbReference>
<dbReference type="InterPro" id="IPR038078">
    <property type="entry name" value="PhoU-like_sf"/>
</dbReference>
<dbReference type="PANTHER" id="PTHR42930">
    <property type="entry name" value="PHOSPHATE-SPECIFIC TRANSPORT SYSTEM ACCESSORY PROTEIN PHOU"/>
    <property type="match status" value="1"/>
</dbReference>
<evidence type="ECO:0000256" key="8">
    <source>
        <dbReference type="PIRNR" id="PIRNR003107"/>
    </source>
</evidence>
<evidence type="ECO:0000313" key="10">
    <source>
        <dbReference type="EMBL" id="SNS22646.1"/>
    </source>
</evidence>
<feature type="domain" description="PhoU" evidence="9">
    <location>
        <begin position="18"/>
        <end position="105"/>
    </location>
</feature>
<evidence type="ECO:0000256" key="5">
    <source>
        <dbReference type="ARBA" id="ARBA00022490"/>
    </source>
</evidence>
<dbReference type="SUPFAM" id="SSF109755">
    <property type="entry name" value="PhoU-like"/>
    <property type="match status" value="1"/>
</dbReference>
<keyword evidence="6 8" id="KW-0592">Phosphate transport</keyword>
<dbReference type="Proteomes" id="UP000198324">
    <property type="component" value="Unassembled WGS sequence"/>
</dbReference>
<dbReference type="PIRSF" id="PIRSF003107">
    <property type="entry name" value="PhoU"/>
    <property type="match status" value="1"/>
</dbReference>